<name>A0A420IZT4_9PEZI</name>
<evidence type="ECO:0000256" key="2">
    <source>
        <dbReference type="ARBA" id="ARBA00004173"/>
    </source>
</evidence>
<evidence type="ECO:0000256" key="5">
    <source>
        <dbReference type="ARBA" id="ARBA00023110"/>
    </source>
</evidence>
<sequence length="182" mass="20198">MTVRTYFKLSWIGPVLDKGGRITKRIEKQTGTINFLLYDEDVPKTVDNFRTLSTGEKGYGYQGSSFHRIIPRFMAQGGDFIRGDGTGGKSIYGKKFPDENFKLSHCRPGLLSMANAGPNTNSSQFFITTVETKWLDGLHVVFGEVEDDESMKIVKAIEATGSPSGDIQFEMRPTIVESGEIV</sequence>
<dbReference type="PRINTS" id="PR00153">
    <property type="entry name" value="CSAPPISMRASE"/>
</dbReference>
<dbReference type="InterPro" id="IPR029000">
    <property type="entry name" value="Cyclophilin-like_dom_sf"/>
</dbReference>
<organism evidence="12 14">
    <name type="scientific">Golovinomyces cichoracearum</name>
    <dbReference type="NCBI Taxonomy" id="62708"/>
    <lineage>
        <taxon>Eukaryota</taxon>
        <taxon>Fungi</taxon>
        <taxon>Dikarya</taxon>
        <taxon>Ascomycota</taxon>
        <taxon>Pezizomycotina</taxon>
        <taxon>Leotiomycetes</taxon>
        <taxon>Erysiphales</taxon>
        <taxon>Erysiphaceae</taxon>
        <taxon>Golovinomyces</taxon>
    </lineage>
</organism>
<gene>
    <name evidence="11" type="ORF">GcC1_078026</name>
    <name evidence="12" type="ORF">GcM1_197021</name>
    <name evidence="10" type="ORF">GcM3_211015</name>
</gene>
<evidence type="ECO:0000313" key="14">
    <source>
        <dbReference type="Proteomes" id="UP000285326"/>
    </source>
</evidence>
<dbReference type="PANTHER" id="PTHR11071">
    <property type="entry name" value="PEPTIDYL-PROLYL CIS-TRANS ISOMERASE"/>
    <property type="match status" value="1"/>
</dbReference>
<dbReference type="FunFam" id="2.40.100.10:FF:000032">
    <property type="entry name" value="Peptidyl-prolyl cis-trans isomerase"/>
    <property type="match status" value="1"/>
</dbReference>
<dbReference type="InterPro" id="IPR002130">
    <property type="entry name" value="Cyclophilin-type_PPIase_dom"/>
</dbReference>
<evidence type="ECO:0000313" key="10">
    <source>
        <dbReference type="EMBL" id="RKF54207.1"/>
    </source>
</evidence>
<dbReference type="GO" id="GO:0016018">
    <property type="term" value="F:cyclosporin A binding"/>
    <property type="evidence" value="ECO:0007669"/>
    <property type="project" value="TreeGrafter"/>
</dbReference>
<comment type="similarity">
    <text evidence="3 8">Belongs to the cyclophilin-type PPIase family.</text>
</comment>
<dbReference type="Proteomes" id="UP000285405">
    <property type="component" value="Unassembled WGS sequence"/>
</dbReference>
<comment type="function">
    <text evidence="8">PPIases accelerate the folding of proteins. It catalyzes the cis-trans isomerization of proline imidic peptide bonds in oligopeptides.</text>
</comment>
<evidence type="ECO:0000256" key="3">
    <source>
        <dbReference type="ARBA" id="ARBA00007365"/>
    </source>
</evidence>
<keyword evidence="7 8" id="KW-0413">Isomerase</keyword>
<dbReference type="PANTHER" id="PTHR11071:SF385">
    <property type="entry name" value="PEPTIDYL-PROLYL CIS-TRANS ISOMERASE"/>
    <property type="match status" value="1"/>
</dbReference>
<comment type="subcellular location">
    <subcellularLocation>
        <location evidence="2">Mitochondrion</location>
    </subcellularLocation>
</comment>
<dbReference type="Proteomes" id="UP000283383">
    <property type="component" value="Unassembled WGS sequence"/>
</dbReference>
<dbReference type="EC" id="5.2.1.8" evidence="8"/>
<dbReference type="EMBL" id="MCBQ01021139">
    <property type="protein sequence ID" value="RKF54207.1"/>
    <property type="molecule type" value="Genomic_DNA"/>
</dbReference>
<reference evidence="13 14" key="1">
    <citation type="journal article" date="2018" name="BMC Genomics">
        <title>Comparative genome analyses reveal sequence features reflecting distinct modes of host-adaptation between dicot and monocot powdery mildew.</title>
        <authorList>
            <person name="Wu Y."/>
            <person name="Ma X."/>
            <person name="Pan Z."/>
            <person name="Kale S.D."/>
            <person name="Song Y."/>
            <person name="King H."/>
            <person name="Zhang Q."/>
            <person name="Presley C."/>
            <person name="Deng X."/>
            <person name="Wei C.I."/>
            <person name="Xiao S."/>
        </authorList>
    </citation>
    <scope>NUCLEOTIDE SEQUENCE [LARGE SCALE GENOMIC DNA]</scope>
    <source>
        <strain evidence="11">UCSC1</strain>
        <strain evidence="12">UMSG1</strain>
        <strain evidence="10">UMSG3</strain>
    </source>
</reference>
<dbReference type="SUPFAM" id="SSF50891">
    <property type="entry name" value="Cyclophilin-like"/>
    <property type="match status" value="1"/>
</dbReference>
<comment type="caution">
    <text evidence="12">The sequence shown here is derived from an EMBL/GenBank/DDBJ whole genome shotgun (WGS) entry which is preliminary data.</text>
</comment>
<evidence type="ECO:0000256" key="7">
    <source>
        <dbReference type="ARBA" id="ARBA00023235"/>
    </source>
</evidence>
<keyword evidence="5 8" id="KW-0697">Rotamase</keyword>
<dbReference type="PROSITE" id="PS00170">
    <property type="entry name" value="CSA_PPIASE_1"/>
    <property type="match status" value="1"/>
</dbReference>
<dbReference type="PROSITE" id="PS50072">
    <property type="entry name" value="CSA_PPIASE_2"/>
    <property type="match status" value="1"/>
</dbReference>
<feature type="domain" description="PPIase cyclophilin-type" evidence="9">
    <location>
        <begin position="27"/>
        <end position="181"/>
    </location>
</feature>
<dbReference type="Gene3D" id="2.40.100.10">
    <property type="entry name" value="Cyclophilin-like"/>
    <property type="match status" value="1"/>
</dbReference>
<dbReference type="Proteomes" id="UP000285326">
    <property type="component" value="Unassembled WGS sequence"/>
</dbReference>
<keyword evidence="13" id="KW-1185">Reference proteome</keyword>
<keyword evidence="4" id="KW-0809">Transit peptide</keyword>
<evidence type="ECO:0000256" key="1">
    <source>
        <dbReference type="ARBA" id="ARBA00000971"/>
    </source>
</evidence>
<dbReference type="GO" id="GO:0006457">
    <property type="term" value="P:protein folding"/>
    <property type="evidence" value="ECO:0007669"/>
    <property type="project" value="InterPro"/>
</dbReference>
<evidence type="ECO:0000256" key="8">
    <source>
        <dbReference type="RuleBase" id="RU363019"/>
    </source>
</evidence>
<keyword evidence="6" id="KW-0496">Mitochondrion</keyword>
<evidence type="ECO:0000313" key="13">
    <source>
        <dbReference type="Proteomes" id="UP000283383"/>
    </source>
</evidence>
<dbReference type="AlphaFoldDB" id="A0A420IZT4"/>
<evidence type="ECO:0000256" key="4">
    <source>
        <dbReference type="ARBA" id="ARBA00022946"/>
    </source>
</evidence>
<dbReference type="EMBL" id="MCBS01019736">
    <property type="protein sequence ID" value="RKF80018.1"/>
    <property type="molecule type" value="Genomic_DNA"/>
</dbReference>
<dbReference type="GO" id="GO:0005739">
    <property type="term" value="C:mitochondrion"/>
    <property type="evidence" value="ECO:0007669"/>
    <property type="project" value="UniProtKB-SubCell"/>
</dbReference>
<protein>
    <recommendedName>
        <fullName evidence="8">Peptidyl-prolyl cis-trans isomerase</fullName>
        <shortName evidence="8">PPIase</shortName>
        <ecNumber evidence="8">5.2.1.8</ecNumber>
    </recommendedName>
</protein>
<dbReference type="InterPro" id="IPR020892">
    <property type="entry name" value="Cyclophilin-type_PPIase_CS"/>
</dbReference>
<evidence type="ECO:0000256" key="6">
    <source>
        <dbReference type="ARBA" id="ARBA00023128"/>
    </source>
</evidence>
<evidence type="ECO:0000313" key="12">
    <source>
        <dbReference type="EMBL" id="RKF80018.1"/>
    </source>
</evidence>
<dbReference type="OrthoDB" id="193499at2759"/>
<accession>A0A420IZT4</accession>
<evidence type="ECO:0000259" key="9">
    <source>
        <dbReference type="PROSITE" id="PS50072"/>
    </source>
</evidence>
<dbReference type="Pfam" id="PF00160">
    <property type="entry name" value="Pro_isomerase"/>
    <property type="match status" value="1"/>
</dbReference>
<comment type="catalytic activity">
    <reaction evidence="1 8">
        <text>[protein]-peptidylproline (omega=180) = [protein]-peptidylproline (omega=0)</text>
        <dbReference type="Rhea" id="RHEA:16237"/>
        <dbReference type="Rhea" id="RHEA-COMP:10747"/>
        <dbReference type="Rhea" id="RHEA-COMP:10748"/>
        <dbReference type="ChEBI" id="CHEBI:83833"/>
        <dbReference type="ChEBI" id="CHEBI:83834"/>
        <dbReference type="EC" id="5.2.1.8"/>
    </reaction>
</comment>
<evidence type="ECO:0000313" key="11">
    <source>
        <dbReference type="EMBL" id="RKF75486.1"/>
    </source>
</evidence>
<dbReference type="GO" id="GO:0003755">
    <property type="term" value="F:peptidyl-prolyl cis-trans isomerase activity"/>
    <property type="evidence" value="ECO:0007669"/>
    <property type="project" value="UniProtKB-UniRule"/>
</dbReference>
<proteinExistence type="inferred from homology"/>
<dbReference type="EMBL" id="MCBR01007847">
    <property type="protein sequence ID" value="RKF75486.1"/>
    <property type="molecule type" value="Genomic_DNA"/>
</dbReference>
<dbReference type="STRING" id="62708.A0A420IZT4"/>